<evidence type="ECO:0000259" key="1">
    <source>
        <dbReference type="Pfam" id="PF09722"/>
    </source>
</evidence>
<dbReference type="InterPro" id="IPR011979">
    <property type="entry name" value="Antitox_Xre"/>
</dbReference>
<dbReference type="STRING" id="1109412.BN1221_01795c"/>
<dbReference type="Pfam" id="PF20432">
    <property type="entry name" value="Xre-like-HTH"/>
    <property type="match status" value="1"/>
</dbReference>
<dbReference type="GO" id="GO:0016301">
    <property type="term" value="F:kinase activity"/>
    <property type="evidence" value="ECO:0007669"/>
    <property type="project" value="UniProtKB-KW"/>
</dbReference>
<dbReference type="OrthoDB" id="8595277at2"/>
<organism evidence="3 4">
    <name type="scientific">Brenneria goodwinii</name>
    <dbReference type="NCBI Taxonomy" id="1109412"/>
    <lineage>
        <taxon>Bacteria</taxon>
        <taxon>Pseudomonadati</taxon>
        <taxon>Pseudomonadota</taxon>
        <taxon>Gammaproteobacteria</taxon>
        <taxon>Enterobacterales</taxon>
        <taxon>Pectobacteriaceae</taxon>
        <taxon>Brenneria</taxon>
    </lineage>
</organism>
<dbReference type="RefSeq" id="WP_048637013.1">
    <property type="nucleotide sequence ID" value="NZ_CGIG01000001.1"/>
</dbReference>
<feature type="domain" description="Antitoxin Xre-like helix-turn-helix" evidence="2">
    <location>
        <begin position="30"/>
        <end position="93"/>
    </location>
</feature>
<dbReference type="InterPro" id="IPR046847">
    <property type="entry name" value="Xre-like_HTH"/>
</dbReference>
<name>A0A0G4JTW9_9GAMM</name>
<evidence type="ECO:0000313" key="4">
    <source>
        <dbReference type="Proteomes" id="UP000044377"/>
    </source>
</evidence>
<dbReference type="NCBIfam" id="TIGR02293">
    <property type="entry name" value="TAS_TIGR02293"/>
    <property type="match status" value="1"/>
</dbReference>
<dbReference type="Pfam" id="PF09722">
    <property type="entry name" value="Xre_MbcA_ParS_C"/>
    <property type="match status" value="1"/>
</dbReference>
<dbReference type="AlphaFoldDB" id="A0A0G4JTW9"/>
<dbReference type="GO" id="GO:0003677">
    <property type="term" value="F:DNA binding"/>
    <property type="evidence" value="ECO:0007669"/>
    <property type="project" value="InterPro"/>
</dbReference>
<evidence type="ECO:0000259" key="2">
    <source>
        <dbReference type="Pfam" id="PF20432"/>
    </source>
</evidence>
<dbReference type="Proteomes" id="UP000044377">
    <property type="component" value="Unassembled WGS sequence"/>
</dbReference>
<reference evidence="4" key="1">
    <citation type="submission" date="2015-01" db="EMBL/GenBank/DDBJ databases">
        <authorList>
            <person name="Paterson Steve"/>
        </authorList>
    </citation>
    <scope>NUCLEOTIDE SEQUENCE [LARGE SCALE GENOMIC DNA]</scope>
    <source>
        <strain evidence="4">OBR1</strain>
    </source>
</reference>
<proteinExistence type="predicted"/>
<dbReference type="EMBL" id="CGIG01000001">
    <property type="protein sequence ID" value="CPR15931.1"/>
    <property type="molecule type" value="Genomic_DNA"/>
</dbReference>
<feature type="domain" description="Antitoxin Xre/MbcA/ParS-like toxin-binding" evidence="1">
    <location>
        <begin position="98"/>
        <end position="148"/>
    </location>
</feature>
<protein>
    <submittedName>
        <fullName evidence="3">Putative phosphatase/kinase</fullName>
    </submittedName>
</protein>
<keyword evidence="3" id="KW-0808">Transferase</keyword>
<keyword evidence="3" id="KW-0418">Kinase</keyword>
<dbReference type="InterPro" id="IPR024467">
    <property type="entry name" value="Xre/MbcA/ParS-like_toxin-bd"/>
</dbReference>
<keyword evidence="4" id="KW-1185">Reference proteome</keyword>
<evidence type="ECO:0000313" key="3">
    <source>
        <dbReference type="EMBL" id="CPR15931.1"/>
    </source>
</evidence>
<gene>
    <name evidence="3" type="ORF">BN1221_01795c</name>
</gene>
<sequence>MTTSIFTPKSPDPAPKSLMVYLNLPEMAVDAHERITAGLNVSLLKDMADLIHLDEQQLYRMAGIDRTTYNRRVKSPEKRFSPEQSARIYLLARTIAAASRLFNGNSERMATWLNKPAKGLGGKKPADLLSTPTGAEAVLTLIGQIEYGVIS</sequence>
<accession>A0A0G4JTW9</accession>